<protein>
    <recommendedName>
        <fullName evidence="4">D-alanine aminotransferase</fullName>
        <ecNumber evidence="3">2.6.1.21</ecNumber>
    </recommendedName>
    <alternativeName>
        <fullName evidence="9">D-amino acid aminotransferase</fullName>
    </alternativeName>
    <alternativeName>
        <fullName evidence="7">D-amino acid transaminase</fullName>
    </alternativeName>
    <alternativeName>
        <fullName evidence="8">D-aspartate aminotransferase</fullName>
    </alternativeName>
</protein>
<evidence type="ECO:0000256" key="4">
    <source>
        <dbReference type="ARBA" id="ARBA00021779"/>
    </source>
</evidence>
<reference evidence="11 12" key="1">
    <citation type="journal article" date="2023" name="ISME J.">
        <title>Cultivation and genomic characterization of novel and ubiquitous marine nitrite-oxidizing bacteria from the Nitrospirales.</title>
        <authorList>
            <person name="Mueller A.J."/>
            <person name="Daebeler A."/>
            <person name="Herbold C.W."/>
            <person name="Kirkegaard R.H."/>
            <person name="Daims H."/>
        </authorList>
    </citation>
    <scope>NUCLEOTIDE SEQUENCE [LARGE SCALE GENOMIC DNA]</scope>
    <source>
        <strain evidence="11 12">EB</strain>
    </source>
</reference>
<sequence>MPNIAYLNGEFLPLEEAMVSIEDRGFQFGDGIYEVIRVYQGKPFGLVEHLERLNKSAKAIGIALTSTNQEWEAVIREGLERSGYLECKVYIQVTRGVAPRDHLFPKESSPTTVITFRQMSGLSPELIQQGVSVVTRPDLRWARCSIKSLNLLPNILTKQEANEAGAFEALLIKDGMITEGTSSNVVLVKNGTLITPALSDQLLAGVTRQSVLEIARRNGRVVEERAVPEEELTQADELFLIGTTIEVLPITTLNGESVGSGKPGKVTNMVRKNFHALIHGN</sequence>
<dbReference type="EMBL" id="JAQOUE010000002">
    <property type="protein sequence ID" value="MDT7044188.1"/>
    <property type="molecule type" value="Genomic_DNA"/>
</dbReference>
<dbReference type="InterPro" id="IPR050571">
    <property type="entry name" value="Class-IV_PLP-Dep_Aminotrnsfr"/>
</dbReference>
<dbReference type="RefSeq" id="WP_313834773.1">
    <property type="nucleotide sequence ID" value="NZ_JAQOUE010000002.1"/>
</dbReference>
<dbReference type="Gene3D" id="3.20.10.10">
    <property type="entry name" value="D-amino Acid Aminotransferase, subunit A, domain 2"/>
    <property type="match status" value="1"/>
</dbReference>
<keyword evidence="12" id="KW-1185">Reference proteome</keyword>
<dbReference type="PANTHER" id="PTHR42743:SF10">
    <property type="entry name" value="D-ALANINE AMINOTRANSFERASE"/>
    <property type="match status" value="1"/>
</dbReference>
<dbReference type="PANTHER" id="PTHR42743">
    <property type="entry name" value="AMINO-ACID AMINOTRANSFERASE"/>
    <property type="match status" value="1"/>
</dbReference>
<dbReference type="SUPFAM" id="SSF56752">
    <property type="entry name" value="D-aminoacid aminotransferase-like PLP-dependent enzymes"/>
    <property type="match status" value="1"/>
</dbReference>
<dbReference type="InterPro" id="IPR005784">
    <property type="entry name" value="D_amino_transT"/>
</dbReference>
<evidence type="ECO:0000256" key="3">
    <source>
        <dbReference type="ARBA" id="ARBA00012874"/>
    </source>
</evidence>
<dbReference type="NCBIfam" id="TIGR01121">
    <property type="entry name" value="D_amino_aminoT"/>
    <property type="match status" value="1"/>
</dbReference>
<evidence type="ECO:0000256" key="9">
    <source>
        <dbReference type="ARBA" id="ARBA00033391"/>
    </source>
</evidence>
<evidence type="ECO:0000256" key="5">
    <source>
        <dbReference type="ARBA" id="ARBA00022576"/>
    </source>
</evidence>
<dbReference type="InterPro" id="IPR001544">
    <property type="entry name" value="Aminotrans_IV"/>
</dbReference>
<dbReference type="Gene3D" id="3.30.470.10">
    <property type="match status" value="1"/>
</dbReference>
<evidence type="ECO:0000256" key="8">
    <source>
        <dbReference type="ARBA" id="ARBA00033316"/>
    </source>
</evidence>
<dbReference type="Proteomes" id="UP001250932">
    <property type="component" value="Unassembled WGS sequence"/>
</dbReference>
<evidence type="ECO:0000256" key="1">
    <source>
        <dbReference type="ARBA" id="ARBA00009320"/>
    </source>
</evidence>
<dbReference type="InterPro" id="IPR043131">
    <property type="entry name" value="BCAT-like_N"/>
</dbReference>
<name>A0ABU3KD25_9BACT</name>
<evidence type="ECO:0000256" key="7">
    <source>
        <dbReference type="ARBA" id="ARBA00030138"/>
    </source>
</evidence>
<dbReference type="InterPro" id="IPR043132">
    <property type="entry name" value="BCAT-like_C"/>
</dbReference>
<dbReference type="EC" id="2.6.1.21" evidence="3"/>
<evidence type="ECO:0000256" key="10">
    <source>
        <dbReference type="ARBA" id="ARBA00047911"/>
    </source>
</evidence>
<evidence type="ECO:0000256" key="2">
    <source>
        <dbReference type="ARBA" id="ARBA00011738"/>
    </source>
</evidence>
<evidence type="ECO:0000256" key="6">
    <source>
        <dbReference type="ARBA" id="ARBA00022679"/>
    </source>
</evidence>
<organism evidence="11 12">
    <name type="scientific">Candidatus Nitronereus thalassa</name>
    <dbReference type="NCBI Taxonomy" id="3020898"/>
    <lineage>
        <taxon>Bacteria</taxon>
        <taxon>Pseudomonadati</taxon>
        <taxon>Nitrospirota</taxon>
        <taxon>Nitrospiria</taxon>
        <taxon>Nitrospirales</taxon>
        <taxon>Nitrospiraceae</taxon>
        <taxon>Candidatus Nitronereus</taxon>
    </lineage>
</organism>
<keyword evidence="5 11" id="KW-0032">Aminotransferase</keyword>
<gene>
    <name evidence="11" type="primary">dat</name>
    <name evidence="11" type="ORF">PPG34_17690</name>
</gene>
<comment type="catalytic activity">
    <reaction evidence="10">
        <text>D-alanine + 2-oxoglutarate = D-glutamate + pyruvate</text>
        <dbReference type="Rhea" id="RHEA:15869"/>
        <dbReference type="ChEBI" id="CHEBI:15361"/>
        <dbReference type="ChEBI" id="CHEBI:16810"/>
        <dbReference type="ChEBI" id="CHEBI:29986"/>
        <dbReference type="ChEBI" id="CHEBI:57416"/>
        <dbReference type="EC" id="2.6.1.21"/>
    </reaction>
</comment>
<dbReference type="InterPro" id="IPR036038">
    <property type="entry name" value="Aminotransferase-like"/>
</dbReference>
<dbReference type="CDD" id="cd01558">
    <property type="entry name" value="D-AAT_like"/>
    <property type="match status" value="1"/>
</dbReference>
<dbReference type="Pfam" id="PF01063">
    <property type="entry name" value="Aminotran_4"/>
    <property type="match status" value="1"/>
</dbReference>
<dbReference type="GO" id="GO:0047810">
    <property type="term" value="F:D-alanine-2-oxoglutarate aminotransferase activity"/>
    <property type="evidence" value="ECO:0007669"/>
    <property type="project" value="UniProtKB-EC"/>
</dbReference>
<comment type="caution">
    <text evidence="11">The sequence shown here is derived from an EMBL/GenBank/DDBJ whole genome shotgun (WGS) entry which is preliminary data.</text>
</comment>
<keyword evidence="6 11" id="KW-0808">Transferase</keyword>
<evidence type="ECO:0000313" key="11">
    <source>
        <dbReference type="EMBL" id="MDT7044188.1"/>
    </source>
</evidence>
<proteinExistence type="inferred from homology"/>
<evidence type="ECO:0000313" key="12">
    <source>
        <dbReference type="Proteomes" id="UP001250932"/>
    </source>
</evidence>
<comment type="similarity">
    <text evidence="1">Belongs to the class-IV pyridoxal-phosphate-dependent aminotransferase family.</text>
</comment>
<comment type="subunit">
    <text evidence="2">Homodimer.</text>
</comment>
<accession>A0ABU3KD25</accession>